<dbReference type="GO" id="GO:0043021">
    <property type="term" value="F:ribonucleoprotein complex binding"/>
    <property type="evidence" value="ECO:0007669"/>
    <property type="project" value="TreeGrafter"/>
</dbReference>
<keyword evidence="4" id="KW-1185">Reference proteome</keyword>
<feature type="domain" description="Ribosomal protein eL8/eL30/eS12/Gadd45" evidence="2">
    <location>
        <begin position="153"/>
        <end position="230"/>
    </location>
</feature>
<dbReference type="InterPro" id="IPR040051">
    <property type="entry name" value="SECISBP2"/>
</dbReference>
<feature type="region of interest" description="Disordered" evidence="1">
    <location>
        <begin position="71"/>
        <end position="115"/>
    </location>
</feature>
<evidence type="ECO:0000313" key="3">
    <source>
        <dbReference type="EMBL" id="VDL79777.1"/>
    </source>
</evidence>
<dbReference type="GO" id="GO:0005739">
    <property type="term" value="C:mitochondrion"/>
    <property type="evidence" value="ECO:0007669"/>
    <property type="project" value="TreeGrafter"/>
</dbReference>
<dbReference type="InterPro" id="IPR004038">
    <property type="entry name" value="Ribosomal_eL8/eL30/eS12/Gad45"/>
</dbReference>
<dbReference type="PANTHER" id="PTHR13284">
    <property type="entry name" value="GH01354P"/>
    <property type="match status" value="1"/>
</dbReference>
<proteinExistence type="predicted"/>
<evidence type="ECO:0000259" key="2">
    <source>
        <dbReference type="Pfam" id="PF01248"/>
    </source>
</evidence>
<protein>
    <submittedName>
        <fullName evidence="5">Ribosomal_L7Ae domain-containing protein</fullName>
    </submittedName>
</protein>
<feature type="compositionally biased region" description="Basic and acidic residues" evidence="1">
    <location>
        <begin position="1"/>
        <end position="25"/>
    </location>
</feature>
<dbReference type="AlphaFoldDB" id="A0A0N4YH64"/>
<dbReference type="GO" id="GO:0003730">
    <property type="term" value="F:mRNA 3'-UTR binding"/>
    <property type="evidence" value="ECO:0007669"/>
    <property type="project" value="TreeGrafter"/>
</dbReference>
<feature type="region of interest" description="Disordered" evidence="1">
    <location>
        <begin position="1"/>
        <end position="47"/>
    </location>
</feature>
<dbReference type="InterPro" id="IPR029064">
    <property type="entry name" value="Ribosomal_eL30-like_sf"/>
</dbReference>
<evidence type="ECO:0000256" key="1">
    <source>
        <dbReference type="SAM" id="MobiDB-lite"/>
    </source>
</evidence>
<name>A0A0N4YH64_NIPBR</name>
<organism evidence="5">
    <name type="scientific">Nippostrongylus brasiliensis</name>
    <name type="common">Rat hookworm</name>
    <dbReference type="NCBI Taxonomy" id="27835"/>
    <lineage>
        <taxon>Eukaryota</taxon>
        <taxon>Metazoa</taxon>
        <taxon>Ecdysozoa</taxon>
        <taxon>Nematoda</taxon>
        <taxon>Chromadorea</taxon>
        <taxon>Rhabditida</taxon>
        <taxon>Rhabditina</taxon>
        <taxon>Rhabditomorpha</taxon>
        <taxon>Strongyloidea</taxon>
        <taxon>Heligmosomidae</taxon>
        <taxon>Nippostrongylus</taxon>
    </lineage>
</organism>
<dbReference type="Gene3D" id="3.30.1330.30">
    <property type="match status" value="1"/>
</dbReference>
<dbReference type="WBParaSite" id="NBR_0001618101-mRNA-1">
    <property type="protein sequence ID" value="NBR_0001618101-mRNA-1"/>
    <property type="gene ID" value="NBR_0001618101"/>
</dbReference>
<dbReference type="GO" id="GO:0035368">
    <property type="term" value="F:selenocysteine insertion sequence binding"/>
    <property type="evidence" value="ECO:0007669"/>
    <property type="project" value="InterPro"/>
</dbReference>
<dbReference type="Pfam" id="PF01248">
    <property type="entry name" value="Ribosomal_L7Ae"/>
    <property type="match status" value="1"/>
</dbReference>
<dbReference type="PANTHER" id="PTHR13284:SF4">
    <property type="entry name" value="C2H2-TYPE DOMAIN-CONTAINING PROTEIN"/>
    <property type="match status" value="1"/>
</dbReference>
<dbReference type="GO" id="GO:1990904">
    <property type="term" value="C:ribonucleoprotein complex"/>
    <property type="evidence" value="ECO:0007669"/>
    <property type="project" value="TreeGrafter"/>
</dbReference>
<dbReference type="SUPFAM" id="SSF55315">
    <property type="entry name" value="L30e-like"/>
    <property type="match status" value="1"/>
</dbReference>
<gene>
    <name evidence="3" type="ORF">NBR_LOCUS16182</name>
</gene>
<accession>A0A0N4YH64</accession>
<reference evidence="5" key="1">
    <citation type="submission" date="2017-02" db="UniProtKB">
        <authorList>
            <consortium name="WormBaseParasite"/>
        </authorList>
    </citation>
    <scope>IDENTIFICATION</scope>
</reference>
<dbReference type="Proteomes" id="UP000271162">
    <property type="component" value="Unassembled WGS sequence"/>
</dbReference>
<evidence type="ECO:0000313" key="4">
    <source>
        <dbReference type="Proteomes" id="UP000271162"/>
    </source>
</evidence>
<feature type="compositionally biased region" description="Basic and acidic residues" evidence="1">
    <location>
        <begin position="89"/>
        <end position="115"/>
    </location>
</feature>
<reference evidence="3 4" key="2">
    <citation type="submission" date="2018-11" db="EMBL/GenBank/DDBJ databases">
        <authorList>
            <consortium name="Pathogen Informatics"/>
        </authorList>
    </citation>
    <scope>NUCLEOTIDE SEQUENCE [LARGE SCALE GENOMIC DNA]</scope>
</reference>
<dbReference type="STRING" id="27835.A0A0N4YH64"/>
<sequence length="273" mass="31357">MKDKEMECQVDEIPIRPREAKETVEGGHSFEPFPRKNGPRKKKKPREEVVLTEFISDNALRAMVGLKKMKNRTVPHLAEPSRNTSDPAHLPKKDGKAEKKLTKTKKQLVEARERSSTLLEGSIEESYSPSALDEVVIDLLKRLRKQADTIFKENPTKARAKRTFVCGLHESLKHLNADNVRCVIVARNINDEVTAGSTLFHSLRDECLNRNIPMVHASTKRLLSRALQKFPYTNIIALFYFQGFEELYRRTIDLWMASESHVSYHLDQMSLFA</sequence>
<dbReference type="EMBL" id="UYSL01022077">
    <property type="protein sequence ID" value="VDL79777.1"/>
    <property type="molecule type" value="Genomic_DNA"/>
</dbReference>
<evidence type="ECO:0000313" key="5">
    <source>
        <dbReference type="WBParaSite" id="NBR_0001618101-mRNA-1"/>
    </source>
</evidence>